<sequence>MLTHAADTSTASAPLSPQDHTAFDIPATTHEDTNESAPVPPSDHHEDGVNEAMEETYLAEPDQQAFQPIFTGRLVWSAKCSDKPIVPFEELPLPWSDRPPCQGSRA</sequence>
<name>I2FN19_USTHO</name>
<evidence type="ECO:0000313" key="3">
    <source>
        <dbReference type="Proteomes" id="UP000006174"/>
    </source>
</evidence>
<organism evidence="2 3">
    <name type="scientific">Ustilago hordei</name>
    <name type="common">Barley covered smut fungus</name>
    <dbReference type="NCBI Taxonomy" id="120017"/>
    <lineage>
        <taxon>Eukaryota</taxon>
        <taxon>Fungi</taxon>
        <taxon>Dikarya</taxon>
        <taxon>Basidiomycota</taxon>
        <taxon>Ustilaginomycotina</taxon>
        <taxon>Ustilaginomycetes</taxon>
        <taxon>Ustilaginales</taxon>
        <taxon>Ustilaginaceae</taxon>
        <taxon>Ustilago</taxon>
    </lineage>
</organism>
<protein>
    <submittedName>
        <fullName evidence="2">Uncharacterized protein</fullName>
    </submittedName>
</protein>
<dbReference type="Proteomes" id="UP000006174">
    <property type="component" value="Unassembled WGS sequence"/>
</dbReference>
<dbReference type="EMBL" id="CAGI01000133">
    <property type="protein sequence ID" value="CCF48312.1"/>
    <property type="molecule type" value="Genomic_DNA"/>
</dbReference>
<feature type="compositionally biased region" description="Polar residues" evidence="1">
    <location>
        <begin position="1"/>
        <end position="19"/>
    </location>
</feature>
<comment type="caution">
    <text evidence="2">The sequence shown here is derived from an EMBL/GenBank/DDBJ whole genome shotgun (WGS) entry which is preliminary data.</text>
</comment>
<keyword evidence="3" id="KW-1185">Reference proteome</keyword>
<proteinExistence type="predicted"/>
<dbReference type="HOGENOM" id="CLU_2225164_0_0_1"/>
<dbReference type="AlphaFoldDB" id="I2FN19"/>
<feature type="region of interest" description="Disordered" evidence="1">
    <location>
        <begin position="1"/>
        <end position="48"/>
    </location>
</feature>
<accession>I2FN19</accession>
<evidence type="ECO:0000313" key="2">
    <source>
        <dbReference type="EMBL" id="CCF48312.1"/>
    </source>
</evidence>
<evidence type="ECO:0000256" key="1">
    <source>
        <dbReference type="SAM" id="MobiDB-lite"/>
    </source>
</evidence>
<gene>
    <name evidence="2" type="ORF">UHOR_13114</name>
</gene>
<reference evidence="2 3" key="1">
    <citation type="journal article" date="2012" name="Plant Cell">
        <title>Genome comparison of barley and maize smut fungi reveals targeted loss of RNA silencing components and species-specific presence of transposable elements.</title>
        <authorList>
            <person name="Laurie J.D."/>
            <person name="Ali S."/>
            <person name="Linning R."/>
            <person name="Mannhaupt G."/>
            <person name="Wong P."/>
            <person name="Gueldener U."/>
            <person name="Muensterkoetter M."/>
            <person name="Moore R."/>
            <person name="Kahmann R."/>
            <person name="Bakkeren G."/>
            <person name="Schirawski J."/>
        </authorList>
    </citation>
    <scope>NUCLEOTIDE SEQUENCE [LARGE SCALE GENOMIC DNA]</scope>
    <source>
        <strain evidence="3">Uh4875-4</strain>
    </source>
</reference>